<proteinExistence type="predicted"/>
<organism evidence="2 3">
    <name type="scientific">Symbiodinium microadriaticum</name>
    <name type="common">Dinoflagellate</name>
    <name type="synonym">Zooxanthella microadriatica</name>
    <dbReference type="NCBI Taxonomy" id="2951"/>
    <lineage>
        <taxon>Eukaryota</taxon>
        <taxon>Sar</taxon>
        <taxon>Alveolata</taxon>
        <taxon>Dinophyceae</taxon>
        <taxon>Suessiales</taxon>
        <taxon>Symbiodiniaceae</taxon>
        <taxon>Symbiodinium</taxon>
    </lineage>
</organism>
<evidence type="ECO:0000313" key="2">
    <source>
        <dbReference type="EMBL" id="OLP92950.1"/>
    </source>
</evidence>
<feature type="compositionally biased region" description="Basic and acidic residues" evidence="1">
    <location>
        <begin position="114"/>
        <end position="125"/>
    </location>
</feature>
<gene>
    <name evidence="2" type="ORF">AK812_SmicGene25184</name>
</gene>
<dbReference type="Proteomes" id="UP000186817">
    <property type="component" value="Unassembled WGS sequence"/>
</dbReference>
<feature type="compositionally biased region" description="Basic and acidic residues" evidence="1">
    <location>
        <begin position="84"/>
        <end position="95"/>
    </location>
</feature>
<reference evidence="2 3" key="1">
    <citation type="submission" date="2016-02" db="EMBL/GenBank/DDBJ databases">
        <title>Genome analysis of coral dinoflagellate symbionts highlights evolutionary adaptations to a symbiotic lifestyle.</title>
        <authorList>
            <person name="Aranda M."/>
            <person name="Li Y."/>
            <person name="Liew Y.J."/>
            <person name="Baumgarten S."/>
            <person name="Simakov O."/>
            <person name="Wilson M."/>
            <person name="Piel J."/>
            <person name="Ashoor H."/>
            <person name="Bougouffa S."/>
            <person name="Bajic V.B."/>
            <person name="Ryu T."/>
            <person name="Ravasi T."/>
            <person name="Bayer T."/>
            <person name="Micklem G."/>
            <person name="Kim H."/>
            <person name="Bhak J."/>
            <person name="Lajeunesse T.C."/>
            <person name="Voolstra C.R."/>
        </authorList>
    </citation>
    <scope>NUCLEOTIDE SEQUENCE [LARGE SCALE GENOMIC DNA]</scope>
    <source>
        <strain evidence="2 3">CCMP2467</strain>
    </source>
</reference>
<feature type="region of interest" description="Disordered" evidence="1">
    <location>
        <begin position="84"/>
        <end position="128"/>
    </location>
</feature>
<accession>A0A1Q9DD17</accession>
<name>A0A1Q9DD17_SYMMI</name>
<keyword evidence="3" id="KW-1185">Reference proteome</keyword>
<protein>
    <submittedName>
        <fullName evidence="2">Uncharacterized protein</fullName>
    </submittedName>
</protein>
<dbReference type="EMBL" id="LSRX01000600">
    <property type="protein sequence ID" value="OLP92950.1"/>
    <property type="molecule type" value="Genomic_DNA"/>
</dbReference>
<comment type="caution">
    <text evidence="2">The sequence shown here is derived from an EMBL/GenBank/DDBJ whole genome shotgun (WGS) entry which is preliminary data.</text>
</comment>
<evidence type="ECO:0000256" key="1">
    <source>
        <dbReference type="SAM" id="MobiDB-lite"/>
    </source>
</evidence>
<dbReference type="AlphaFoldDB" id="A0A1Q9DD17"/>
<feature type="region of interest" description="Disordered" evidence="1">
    <location>
        <begin position="430"/>
        <end position="472"/>
    </location>
</feature>
<feature type="region of interest" description="Disordered" evidence="1">
    <location>
        <begin position="385"/>
        <end position="405"/>
    </location>
</feature>
<dbReference type="OrthoDB" id="417027at2759"/>
<evidence type="ECO:0000313" key="3">
    <source>
        <dbReference type="Proteomes" id="UP000186817"/>
    </source>
</evidence>
<sequence>MILAAEQAVSGDWTNEACGYAGVALRISEVLLHAPDFNRLLAATASRLLFERLPHGSFLLLPFWIPRGVADNGAALLSAAKNKSEAHTEAPEDAKTATLGAGSQEGTQPRKGWQAREHSTWREEAASSMSQLSSAQLPGLNAGRGNVLSRQLFNAALQFVVLQSEQHLKESLESWDAKKARKVSQGSRLICWLGRLGVDGSTLGGHLSLRALTTGFRGAKTARTYTLRIALANIGLGAEKGRSSQGRCLVPSALQAMRTILAASVLAPDTQQTRQIFSFELRFAHRRVKLKEAGAADLRSFLLPSPKPGRSRGNCEQRDVLTTRHAGPTAALKGWELSAPVLPKTETKCRASDRAWLGLRQVLGRGERHATLGPQGDAVAAEGVGFRREEEQRGAGRSPRSAERGSEAYRIFVPRSVELVQSGICRRRDARRHRVRTSTFPDLPTNLDNHESELASRSYQRANLAEQRRFQK</sequence>